<comment type="caution">
    <text evidence="2">The sequence shown here is derived from an EMBL/GenBank/DDBJ whole genome shotgun (WGS) entry which is preliminary data.</text>
</comment>
<organism evidence="2 3">
    <name type="scientific">Puccinia striiformis</name>
    <dbReference type="NCBI Taxonomy" id="27350"/>
    <lineage>
        <taxon>Eukaryota</taxon>
        <taxon>Fungi</taxon>
        <taxon>Dikarya</taxon>
        <taxon>Basidiomycota</taxon>
        <taxon>Pucciniomycotina</taxon>
        <taxon>Pucciniomycetes</taxon>
        <taxon>Pucciniales</taxon>
        <taxon>Pucciniaceae</taxon>
        <taxon>Puccinia</taxon>
    </lineage>
</organism>
<keyword evidence="3" id="KW-1185">Reference proteome</keyword>
<dbReference type="VEuPathDB" id="FungiDB:PSHT_09284"/>
<reference evidence="2 3" key="1">
    <citation type="submission" date="2017-12" db="EMBL/GenBank/DDBJ databases">
        <title>Gene loss provides genomic basis for host adaptation in cereal stripe rust fungi.</title>
        <authorList>
            <person name="Xia C."/>
        </authorList>
    </citation>
    <scope>NUCLEOTIDE SEQUENCE [LARGE SCALE GENOMIC DNA]</scope>
    <source>
        <strain evidence="2 3">93TX-2</strain>
    </source>
</reference>
<feature type="compositionally biased region" description="Acidic residues" evidence="1">
    <location>
        <begin position="84"/>
        <end position="95"/>
    </location>
</feature>
<gene>
    <name evidence="2" type="ORF">PSHT_09284</name>
</gene>
<dbReference type="Proteomes" id="UP000238274">
    <property type="component" value="Unassembled WGS sequence"/>
</dbReference>
<proteinExistence type="predicted"/>
<dbReference type="VEuPathDB" id="FungiDB:PSTT_13052"/>
<feature type="region of interest" description="Disordered" evidence="1">
    <location>
        <begin position="41"/>
        <end position="137"/>
    </location>
</feature>
<accession>A0A2S4VHX7</accession>
<sequence>MTTYNSTYDLILRRYTKNRAKSNTVAEEFGWFVVDAAHQERAASEVADDNSSVGQNAESDSEDEGEDVGMDPADWGYPLHFDHDEEDREEEEDEGPGMHFWDWHWGNETSENNEEPPTLDHNQSNTQPGPQRSRRIPANAPWYPFPTKEYMIASLILGYLHNVMSLHNV</sequence>
<reference evidence="3" key="3">
    <citation type="journal article" date="2018" name="Mol. Plant Microbe Interact.">
        <title>Genome sequence resources for the wheat stripe rust pathogen (Puccinia striiformis f. sp. tritici) and the barley stripe rust pathogen (Puccinia striiformis f. sp. hordei).</title>
        <authorList>
            <person name="Xia C."/>
            <person name="Wang M."/>
            <person name="Yin C."/>
            <person name="Cornejo O.E."/>
            <person name="Hulbert S.H."/>
            <person name="Chen X."/>
        </authorList>
    </citation>
    <scope>NUCLEOTIDE SEQUENCE [LARGE SCALE GENOMIC DNA]</scope>
    <source>
        <strain evidence="3">93TX-2</strain>
    </source>
</reference>
<evidence type="ECO:0000313" key="3">
    <source>
        <dbReference type="Proteomes" id="UP000238274"/>
    </source>
</evidence>
<name>A0A2S4VHX7_9BASI</name>
<feature type="compositionally biased region" description="Acidic residues" evidence="1">
    <location>
        <begin position="59"/>
        <end position="69"/>
    </location>
</feature>
<feature type="compositionally biased region" description="Polar residues" evidence="1">
    <location>
        <begin position="120"/>
        <end position="130"/>
    </location>
</feature>
<protein>
    <submittedName>
        <fullName evidence="2">Uncharacterized protein</fullName>
    </submittedName>
</protein>
<dbReference type="AlphaFoldDB" id="A0A2S4VHX7"/>
<evidence type="ECO:0000256" key="1">
    <source>
        <dbReference type="SAM" id="MobiDB-lite"/>
    </source>
</evidence>
<dbReference type="EMBL" id="PKSM01000131">
    <property type="protein sequence ID" value="POW09078.1"/>
    <property type="molecule type" value="Genomic_DNA"/>
</dbReference>
<evidence type="ECO:0000313" key="2">
    <source>
        <dbReference type="EMBL" id="POW09078.1"/>
    </source>
</evidence>
<reference evidence="3" key="2">
    <citation type="journal article" date="2018" name="BMC Genomics">
        <title>Genomic insights into host adaptation between the wheat stripe rust pathogen (Puccinia striiformis f. sp. tritici) and the barley stripe rust pathogen (Puccinia striiformis f. sp. hordei).</title>
        <authorList>
            <person name="Xia C."/>
            <person name="Wang M."/>
            <person name="Yin C."/>
            <person name="Cornejo O.E."/>
            <person name="Hulbert S.H."/>
            <person name="Chen X."/>
        </authorList>
    </citation>
    <scope>NUCLEOTIDE SEQUENCE [LARGE SCALE GENOMIC DNA]</scope>
    <source>
        <strain evidence="3">93TX-2</strain>
    </source>
</reference>